<gene>
    <name evidence="2" type="ORF">E3E15_07510</name>
</gene>
<protein>
    <submittedName>
        <fullName evidence="2">Uncharacterized protein</fullName>
    </submittedName>
</protein>
<dbReference type="AlphaFoldDB" id="A0A6M3HYJ1"/>
<sequence>MYISNLFKKIALVLLIVLLSSCNMLTNDQFVYLGHGDDTPSYQLYYDKTKKLFILIDKRNGCFQKDDTGTCLAFSLKQTKSFRNDVLAKMIKMNILLEKDSYGGNYAISELEKAGITTINKPIKIGEVYATPVRQIMMDRQQQYHLVRGDFKIAANLVAMVVTNSEGKKQIKVAYTVNFPDVVKKYNANLRPFVIDPAYLYTHMTMDAVHEAQYAQKNVHKSQKKVTKEVDNYLKKIVDEETNNSQQSSSIDTEITQMVASLNNDDSLVTNMVSSSSNVDNSTITKSDSSKPNKEPSSVTTTSNNS</sequence>
<organism evidence="2 3">
    <name type="scientific">Allofrancisella frigidaquae</name>
    <dbReference type="NCBI Taxonomy" id="1085644"/>
    <lineage>
        <taxon>Bacteria</taxon>
        <taxon>Pseudomonadati</taxon>
        <taxon>Pseudomonadota</taxon>
        <taxon>Gammaproteobacteria</taxon>
        <taxon>Thiotrichales</taxon>
        <taxon>Francisellaceae</taxon>
        <taxon>Allofrancisella</taxon>
    </lineage>
</organism>
<evidence type="ECO:0000313" key="2">
    <source>
        <dbReference type="EMBL" id="QIV95201.1"/>
    </source>
</evidence>
<name>A0A6M3HYJ1_9GAMM</name>
<feature type="compositionally biased region" description="Polar residues" evidence="1">
    <location>
        <begin position="295"/>
        <end position="306"/>
    </location>
</feature>
<accession>A0A6M3HYJ1</accession>
<dbReference type="RefSeq" id="WP_035720460.1">
    <property type="nucleotide sequence ID" value="NZ_CP038017.1"/>
</dbReference>
<evidence type="ECO:0000256" key="1">
    <source>
        <dbReference type="SAM" id="MobiDB-lite"/>
    </source>
</evidence>
<proteinExistence type="predicted"/>
<dbReference type="EMBL" id="CP038017">
    <property type="protein sequence ID" value="QIV95201.1"/>
    <property type="molecule type" value="Genomic_DNA"/>
</dbReference>
<keyword evidence="3" id="KW-1185">Reference proteome</keyword>
<evidence type="ECO:0000313" key="3">
    <source>
        <dbReference type="Proteomes" id="UP000503320"/>
    </source>
</evidence>
<dbReference type="KEGG" id="afri:E3E15_07510"/>
<dbReference type="Proteomes" id="UP000503320">
    <property type="component" value="Chromosome"/>
</dbReference>
<feature type="compositionally biased region" description="Low complexity" evidence="1">
    <location>
        <begin position="271"/>
        <end position="285"/>
    </location>
</feature>
<reference evidence="2 3" key="1">
    <citation type="submission" date="2019-03" db="EMBL/GenBank/DDBJ databases">
        <title>Complete Genome Sequence of Allofrancisella frigidaquae Strain SYSU 10HL1970 Isolated from Water-Cooling Systems in China.</title>
        <authorList>
            <person name="Ohrman C."/>
            <person name="Uneklint I."/>
            <person name="Sjodin A."/>
        </authorList>
    </citation>
    <scope>NUCLEOTIDE SEQUENCE [LARGE SCALE GENOMIC DNA]</scope>
    <source>
        <strain evidence="2 3">SYSU 10HL1970</strain>
    </source>
</reference>
<feature type="region of interest" description="Disordered" evidence="1">
    <location>
        <begin position="271"/>
        <end position="306"/>
    </location>
</feature>